<evidence type="ECO:0000256" key="2">
    <source>
        <dbReference type="SAM" id="Phobius"/>
    </source>
</evidence>
<keyword evidence="2" id="KW-0812">Transmembrane</keyword>
<dbReference type="EMBL" id="BMJO01000003">
    <property type="protein sequence ID" value="GGE53956.1"/>
    <property type="molecule type" value="Genomic_DNA"/>
</dbReference>
<evidence type="ECO:0000313" key="5">
    <source>
        <dbReference type="EMBL" id="TCO29073.1"/>
    </source>
</evidence>
<dbReference type="InterPro" id="IPR012338">
    <property type="entry name" value="Beta-lactam/transpept-like"/>
</dbReference>
<sequence length="644" mass="71516">MAFPFQGKGADRRIGGSYFIPLQSGFLKAKSLQFSIFSRMKRNRLVVLAAISFFNILCLMACAQDHANNERKLSVANSIAKTIVVLNNQDSVIPLKSLDHKNIASVSLGFAYSVVFDSLANKYDKVTSFSAANYQDSVNLNDLEDDLKYYNTVLVSIDDQHLTNARYTNFINSISKTKKVIIAFFGNGPGLKAFDSLQSPIVFTAQNNADAAALVPQYIFGGIAAENKLTNTFSARYTVGSGFVTTKTRLKYTVPEDAGLNSNGLSEIDAIAAEAISQKATPGLVVLVAKDGKVIFNKAYGTHTYDTTVPDRVTDIFDLASVTKIAATTPAVMRLVEEGKLKLDTTIGTYIAKARTSPMNNIQVREVMLHQAGFIPYIPFHDYVKTGDYSRDSSAAYPTKVADQYYIKKGFFKDFMWPKMLNSPIRTRGKYVYSDISMYVMKDIVEHISEEPLNQYAYEQFYKPLGMQTAGFLPRNRFSKDQIIPTEQDTYFRKTLLMGYVHDQGAALAGGVSGHAGLFASANDLAILYQMMLNRGTYGGTEYFKPQTVDTFTAKQSNVSRRGLGFDRWDPDTTKHYPSNLASPQTYGHTGYTGTCVWVDPSRGLVYIFLSNRVNPTVSDRLSNLKIRGRIQDVVNKTIDDAKK</sequence>
<evidence type="ECO:0000313" key="6">
    <source>
        <dbReference type="Proteomes" id="UP000295684"/>
    </source>
</evidence>
<reference evidence="4" key="1">
    <citation type="journal article" date="2014" name="Int. J. Syst. Evol. Microbiol.">
        <title>Complete genome of a new Firmicutes species belonging to the dominant human colonic microbiota ('Ruminococcus bicirculans') reveals two chromosomes and a selective capacity to utilize plant glucans.</title>
        <authorList>
            <consortium name="NISC Comparative Sequencing Program"/>
            <person name="Wegmann U."/>
            <person name="Louis P."/>
            <person name="Goesmann A."/>
            <person name="Henrissat B."/>
            <person name="Duncan S.H."/>
            <person name="Flint H.J."/>
        </authorList>
    </citation>
    <scope>NUCLEOTIDE SEQUENCE</scope>
    <source>
        <strain evidence="4">CGMCC 1.15644</strain>
    </source>
</reference>
<evidence type="ECO:0000256" key="1">
    <source>
        <dbReference type="ARBA" id="ARBA00022801"/>
    </source>
</evidence>
<dbReference type="InterPro" id="IPR001466">
    <property type="entry name" value="Beta-lactam-related"/>
</dbReference>
<reference evidence="4" key="4">
    <citation type="submission" date="2024-05" db="EMBL/GenBank/DDBJ databases">
        <authorList>
            <person name="Sun Q."/>
            <person name="Zhou Y."/>
        </authorList>
    </citation>
    <scope>NUCLEOTIDE SEQUENCE</scope>
    <source>
        <strain evidence="4">CGMCC 1.15644</strain>
    </source>
</reference>
<dbReference type="PANTHER" id="PTHR43283:SF11">
    <property type="entry name" value="BETA-LACTAMASE-RELATED DOMAIN-CONTAINING PROTEIN"/>
    <property type="match status" value="1"/>
</dbReference>
<feature type="domain" description="Beta-lactamase-related" evidence="3">
    <location>
        <begin position="269"/>
        <end position="624"/>
    </location>
</feature>
<evidence type="ECO:0000313" key="7">
    <source>
        <dbReference type="Proteomes" id="UP000622648"/>
    </source>
</evidence>
<dbReference type="PANTHER" id="PTHR43283">
    <property type="entry name" value="BETA-LACTAMASE-RELATED"/>
    <property type="match status" value="1"/>
</dbReference>
<keyword evidence="2" id="KW-0472">Membrane</keyword>
<name>A0A4R2HIG8_9SPHI</name>
<proteinExistence type="predicted"/>
<dbReference type="SUPFAM" id="SSF56601">
    <property type="entry name" value="beta-lactamase/transpeptidase-like"/>
    <property type="match status" value="1"/>
</dbReference>
<keyword evidence="2" id="KW-1133">Transmembrane helix</keyword>
<dbReference type="InterPro" id="IPR050789">
    <property type="entry name" value="Diverse_Enzym_Activities"/>
</dbReference>
<accession>A0A4R2HIG8</accession>
<keyword evidence="1" id="KW-0378">Hydrolase</keyword>
<dbReference type="Pfam" id="PF00144">
    <property type="entry name" value="Beta-lactamase"/>
    <property type="match status" value="1"/>
</dbReference>
<dbReference type="Gene3D" id="3.40.710.10">
    <property type="entry name" value="DD-peptidase/beta-lactamase superfamily"/>
    <property type="match status" value="1"/>
</dbReference>
<gene>
    <name evidence="5" type="ORF">EV200_102492</name>
    <name evidence="4" type="ORF">GCM10011413_20390</name>
</gene>
<evidence type="ECO:0000259" key="3">
    <source>
        <dbReference type="Pfam" id="PF00144"/>
    </source>
</evidence>
<dbReference type="Proteomes" id="UP000295684">
    <property type="component" value="Unassembled WGS sequence"/>
</dbReference>
<dbReference type="EMBL" id="SLWO01000002">
    <property type="protein sequence ID" value="TCO29073.1"/>
    <property type="molecule type" value="Genomic_DNA"/>
</dbReference>
<reference evidence="5 6" key="3">
    <citation type="submission" date="2019-03" db="EMBL/GenBank/DDBJ databases">
        <title>Genomic Encyclopedia of Type Strains, Phase IV (KMG-IV): sequencing the most valuable type-strain genomes for metagenomic binning, comparative biology and taxonomic classification.</title>
        <authorList>
            <person name="Goeker M."/>
        </authorList>
    </citation>
    <scope>NUCLEOTIDE SEQUENCE [LARGE SCALE GENOMIC DNA]</scope>
    <source>
        <strain evidence="5 6">DSM 103236</strain>
    </source>
</reference>
<dbReference type="Proteomes" id="UP000622648">
    <property type="component" value="Unassembled WGS sequence"/>
</dbReference>
<protein>
    <submittedName>
        <fullName evidence="5">CubicO group peptidase (Beta-lactamase class C family)</fullName>
    </submittedName>
</protein>
<dbReference type="InterPro" id="IPR036881">
    <property type="entry name" value="Glyco_hydro_3_C_sf"/>
</dbReference>
<dbReference type="GO" id="GO:0004553">
    <property type="term" value="F:hydrolase activity, hydrolyzing O-glycosyl compounds"/>
    <property type="evidence" value="ECO:0007669"/>
    <property type="project" value="InterPro"/>
</dbReference>
<keyword evidence="7" id="KW-1185">Reference proteome</keyword>
<feature type="transmembrane region" description="Helical" evidence="2">
    <location>
        <begin position="45"/>
        <end position="63"/>
    </location>
</feature>
<dbReference type="GO" id="GO:0005975">
    <property type="term" value="P:carbohydrate metabolic process"/>
    <property type="evidence" value="ECO:0007669"/>
    <property type="project" value="InterPro"/>
</dbReference>
<dbReference type="AlphaFoldDB" id="A0A4R2HIG8"/>
<comment type="caution">
    <text evidence="5">The sequence shown here is derived from an EMBL/GenBank/DDBJ whole genome shotgun (WGS) entry which is preliminary data.</text>
</comment>
<evidence type="ECO:0000313" key="4">
    <source>
        <dbReference type="EMBL" id="GGE53956.1"/>
    </source>
</evidence>
<reference evidence="7" key="2">
    <citation type="journal article" date="2019" name="Int. J. Syst. Evol. Microbiol.">
        <title>The Global Catalogue of Microorganisms (GCM) 10K type strain sequencing project: providing services to taxonomists for standard genome sequencing and annotation.</title>
        <authorList>
            <consortium name="The Broad Institute Genomics Platform"/>
            <consortium name="The Broad Institute Genome Sequencing Center for Infectious Disease"/>
            <person name="Wu L."/>
            <person name="Ma J."/>
        </authorList>
    </citation>
    <scope>NUCLEOTIDE SEQUENCE [LARGE SCALE GENOMIC DNA]</scope>
    <source>
        <strain evidence="7">CGMCC 1.15644</strain>
    </source>
</reference>
<organism evidence="5 6">
    <name type="scientific">Pedobacter psychrotolerans</name>
    <dbReference type="NCBI Taxonomy" id="1843235"/>
    <lineage>
        <taxon>Bacteria</taxon>
        <taxon>Pseudomonadati</taxon>
        <taxon>Bacteroidota</taxon>
        <taxon>Sphingobacteriia</taxon>
        <taxon>Sphingobacteriales</taxon>
        <taxon>Sphingobacteriaceae</taxon>
        <taxon>Pedobacter</taxon>
    </lineage>
</organism>
<dbReference type="Gene3D" id="3.40.50.1700">
    <property type="entry name" value="Glycoside hydrolase family 3 C-terminal domain"/>
    <property type="match status" value="1"/>
</dbReference>